<keyword evidence="1" id="KW-0732">Signal</keyword>
<evidence type="ECO:0000313" key="3">
    <source>
        <dbReference type="Proteomes" id="UP000024635"/>
    </source>
</evidence>
<feature type="chain" id="PRO_5001489851" description="Transthyretin-like family protein" evidence="1">
    <location>
        <begin position="21"/>
        <end position="103"/>
    </location>
</feature>
<reference evidence="3" key="1">
    <citation type="journal article" date="2015" name="Nat. Genet.">
        <title>The genome and transcriptome of the zoonotic hookworm Ancylostoma ceylanicum identify infection-specific gene families.</title>
        <authorList>
            <person name="Schwarz E.M."/>
            <person name="Hu Y."/>
            <person name="Antoshechkin I."/>
            <person name="Miller M.M."/>
            <person name="Sternberg P.W."/>
            <person name="Aroian R.V."/>
        </authorList>
    </citation>
    <scope>NUCLEOTIDE SEQUENCE</scope>
    <source>
        <strain evidence="3">HY135</strain>
    </source>
</reference>
<evidence type="ECO:0008006" key="4">
    <source>
        <dbReference type="Google" id="ProtNLM"/>
    </source>
</evidence>
<evidence type="ECO:0000256" key="1">
    <source>
        <dbReference type="SAM" id="SignalP"/>
    </source>
</evidence>
<evidence type="ECO:0000313" key="2">
    <source>
        <dbReference type="EMBL" id="EYC30006.1"/>
    </source>
</evidence>
<accession>A0A016VRS6</accession>
<dbReference type="OrthoDB" id="5874910at2759"/>
<organism evidence="2 3">
    <name type="scientific">Ancylostoma ceylanicum</name>
    <dbReference type="NCBI Taxonomy" id="53326"/>
    <lineage>
        <taxon>Eukaryota</taxon>
        <taxon>Metazoa</taxon>
        <taxon>Ecdysozoa</taxon>
        <taxon>Nematoda</taxon>
        <taxon>Chromadorea</taxon>
        <taxon>Rhabditida</taxon>
        <taxon>Rhabditina</taxon>
        <taxon>Rhabditomorpha</taxon>
        <taxon>Strongyloidea</taxon>
        <taxon>Ancylostomatidae</taxon>
        <taxon>Ancylostomatinae</taxon>
        <taxon>Ancylostoma</taxon>
    </lineage>
</organism>
<feature type="signal peptide" evidence="1">
    <location>
        <begin position="1"/>
        <end position="20"/>
    </location>
</feature>
<dbReference type="Proteomes" id="UP000024635">
    <property type="component" value="Unassembled WGS sequence"/>
</dbReference>
<dbReference type="AlphaFoldDB" id="A0A016VRS6"/>
<comment type="caution">
    <text evidence="2">The sequence shown here is derived from an EMBL/GenBank/DDBJ whole genome shotgun (WGS) entry which is preliminary data.</text>
</comment>
<dbReference type="EMBL" id="JARK01001341">
    <property type="protein sequence ID" value="EYC30006.1"/>
    <property type="molecule type" value="Genomic_DNA"/>
</dbReference>
<sequence length="103" mass="11159">MAKLCFIALVASLLPVQCLGAPTCGTGGLEESETTGIVKIINDRRTALVDGTQSNGGGSQNLPPAKSMRAIVRCFLVESPFFENRKYFLFKLRAKSRMVPIPN</sequence>
<keyword evidence="3" id="KW-1185">Reference proteome</keyword>
<gene>
    <name evidence="2" type="primary">Acey_s0005.g2390</name>
    <name evidence="2" type="synonym">ASP-s0005.g2390</name>
    <name evidence="2" type="ORF">Y032_0005g2390</name>
</gene>
<name>A0A016VRS6_9BILA</name>
<proteinExistence type="predicted"/>
<protein>
    <recommendedName>
        <fullName evidence="4">Transthyretin-like family protein</fullName>
    </recommendedName>
</protein>